<feature type="transmembrane region" description="Helical" evidence="5">
    <location>
        <begin position="214"/>
        <end position="239"/>
    </location>
</feature>
<keyword evidence="3 5" id="KW-1133">Transmembrane helix</keyword>
<dbReference type="Gene3D" id="1.20.120.350">
    <property type="entry name" value="Voltage-gated potassium channels. Chain C"/>
    <property type="match status" value="1"/>
</dbReference>
<organism evidence="7 8">
    <name type="scientific">Terricaulis silvestris</name>
    <dbReference type="NCBI Taxonomy" id="2686094"/>
    <lineage>
        <taxon>Bacteria</taxon>
        <taxon>Pseudomonadati</taxon>
        <taxon>Pseudomonadota</taxon>
        <taxon>Alphaproteobacteria</taxon>
        <taxon>Caulobacterales</taxon>
        <taxon>Caulobacteraceae</taxon>
        <taxon>Terricaulis</taxon>
    </lineage>
</organism>
<dbReference type="GO" id="GO:0070509">
    <property type="term" value="P:calcium ion import"/>
    <property type="evidence" value="ECO:0007669"/>
    <property type="project" value="TreeGrafter"/>
</dbReference>
<dbReference type="AlphaFoldDB" id="A0A6I6MT91"/>
<dbReference type="InterPro" id="IPR027359">
    <property type="entry name" value="Volt_channel_dom_sf"/>
</dbReference>
<dbReference type="KEGG" id="tsv:DSM104635_02843"/>
<dbReference type="GO" id="GO:0001518">
    <property type="term" value="C:voltage-gated sodium channel complex"/>
    <property type="evidence" value="ECO:0007669"/>
    <property type="project" value="TreeGrafter"/>
</dbReference>
<evidence type="ECO:0000313" key="8">
    <source>
        <dbReference type="Proteomes" id="UP000431269"/>
    </source>
</evidence>
<proteinExistence type="predicted"/>
<feature type="transmembrane region" description="Helical" evidence="5">
    <location>
        <begin position="35"/>
        <end position="54"/>
    </location>
</feature>
<sequence>MANVAAAGVQAPVKRKAKAKHRGGIPLFRWLTQNIVWELFILACIIANAAILGYDAHFGETNAYHAQIEQWNMYFLWIFTAELVLEFFAQGPSKYFRSGWNIFDIIVVGLSYVAVNPAISALRTLRVVRVFRLISAVPQMRRVVEALFSALPGIMATFAILAIVFYIGAVMATTLFHNEPGFGDLGESALKLFALTQFDGWGDTINQLQPRYPWAWVFIMGFTIIAAFAVLNLFVGVIVEAVQHAPREAIQQDIDEVQEDVEVIATAQEDAAVVQQRILDEVRALRADVAALRGGGAPPA</sequence>
<dbReference type="GO" id="GO:0008332">
    <property type="term" value="F:low voltage-gated calcium channel activity"/>
    <property type="evidence" value="ECO:0007669"/>
    <property type="project" value="TreeGrafter"/>
</dbReference>
<evidence type="ECO:0000256" key="4">
    <source>
        <dbReference type="ARBA" id="ARBA00023136"/>
    </source>
</evidence>
<gene>
    <name evidence="7" type="ORF">DSM104635_02843</name>
</gene>
<evidence type="ECO:0000256" key="2">
    <source>
        <dbReference type="ARBA" id="ARBA00022692"/>
    </source>
</evidence>
<dbReference type="GO" id="GO:0086010">
    <property type="term" value="P:membrane depolarization during action potential"/>
    <property type="evidence" value="ECO:0007669"/>
    <property type="project" value="TreeGrafter"/>
</dbReference>
<feature type="transmembrane region" description="Helical" evidence="5">
    <location>
        <begin position="74"/>
        <end position="90"/>
    </location>
</feature>
<evidence type="ECO:0000256" key="3">
    <source>
        <dbReference type="ARBA" id="ARBA00022989"/>
    </source>
</evidence>
<dbReference type="PANTHER" id="PTHR10037">
    <property type="entry name" value="VOLTAGE-GATED CATION CHANNEL CALCIUM AND SODIUM"/>
    <property type="match status" value="1"/>
</dbReference>
<dbReference type="InterPro" id="IPR005821">
    <property type="entry name" value="Ion_trans_dom"/>
</dbReference>
<dbReference type="EMBL" id="CP047045">
    <property type="protein sequence ID" value="QGZ95987.1"/>
    <property type="molecule type" value="Genomic_DNA"/>
</dbReference>
<dbReference type="SUPFAM" id="SSF81324">
    <property type="entry name" value="Voltage-gated potassium channels"/>
    <property type="match status" value="1"/>
</dbReference>
<comment type="subcellular location">
    <subcellularLocation>
        <location evidence="1">Membrane</location>
        <topology evidence="1">Multi-pass membrane protein</topology>
    </subcellularLocation>
</comment>
<dbReference type="Gene3D" id="1.10.287.70">
    <property type="match status" value="1"/>
</dbReference>
<reference evidence="8" key="1">
    <citation type="submission" date="2019-12" db="EMBL/GenBank/DDBJ databases">
        <title>Complete genome of Terracaulis silvestris 0127_4.</title>
        <authorList>
            <person name="Vieira S."/>
            <person name="Riedel T."/>
            <person name="Sproer C."/>
            <person name="Pascual J."/>
            <person name="Boedeker C."/>
            <person name="Overmann J."/>
        </authorList>
    </citation>
    <scope>NUCLEOTIDE SEQUENCE [LARGE SCALE GENOMIC DNA]</scope>
    <source>
        <strain evidence="8">0127_4</strain>
    </source>
</reference>
<feature type="transmembrane region" description="Helical" evidence="5">
    <location>
        <begin position="143"/>
        <end position="167"/>
    </location>
</feature>
<evidence type="ECO:0000259" key="6">
    <source>
        <dbReference type="Pfam" id="PF00520"/>
    </source>
</evidence>
<evidence type="ECO:0000313" key="7">
    <source>
        <dbReference type="EMBL" id="QGZ95987.1"/>
    </source>
</evidence>
<dbReference type="RefSeq" id="WP_158766807.1">
    <property type="nucleotide sequence ID" value="NZ_CP047045.1"/>
</dbReference>
<keyword evidence="8" id="KW-1185">Reference proteome</keyword>
<accession>A0A6I6MT91</accession>
<dbReference type="PANTHER" id="PTHR10037:SF62">
    <property type="entry name" value="SODIUM CHANNEL PROTEIN 60E"/>
    <property type="match status" value="1"/>
</dbReference>
<evidence type="ECO:0000256" key="1">
    <source>
        <dbReference type="ARBA" id="ARBA00004141"/>
    </source>
</evidence>
<evidence type="ECO:0000256" key="5">
    <source>
        <dbReference type="SAM" id="Phobius"/>
    </source>
</evidence>
<feature type="transmembrane region" description="Helical" evidence="5">
    <location>
        <begin position="102"/>
        <end position="122"/>
    </location>
</feature>
<dbReference type="Pfam" id="PF00520">
    <property type="entry name" value="Ion_trans"/>
    <property type="match status" value="1"/>
</dbReference>
<dbReference type="InterPro" id="IPR043203">
    <property type="entry name" value="VGCC_Ca_Na"/>
</dbReference>
<feature type="domain" description="Ion transport" evidence="6">
    <location>
        <begin position="36"/>
        <end position="245"/>
    </location>
</feature>
<dbReference type="GO" id="GO:0005248">
    <property type="term" value="F:voltage-gated sodium channel activity"/>
    <property type="evidence" value="ECO:0007669"/>
    <property type="project" value="TreeGrafter"/>
</dbReference>
<keyword evidence="4 5" id="KW-0472">Membrane</keyword>
<name>A0A6I6MT91_9CAUL</name>
<protein>
    <submittedName>
        <fullName evidence="7">Ion transport protein</fullName>
    </submittedName>
</protein>
<keyword evidence="2 5" id="KW-0812">Transmembrane</keyword>
<dbReference type="Proteomes" id="UP000431269">
    <property type="component" value="Chromosome"/>
</dbReference>